<comment type="subcellular location">
    <subcellularLocation>
        <location evidence="12">Cell membrane</location>
        <topology evidence="12">Multi-pass membrane protein</topology>
    </subcellularLocation>
    <subcellularLocation>
        <location evidence="1">Membrane</location>
        <topology evidence="1">Multi-pass membrane protein</topology>
    </subcellularLocation>
</comment>
<protein>
    <recommendedName>
        <fullName evidence="13">Cytochrome c oxidase subunit 2</fullName>
        <ecNumber evidence="13">7.1.1.9</ecNumber>
    </recommendedName>
</protein>
<comment type="cofactor">
    <cofactor evidence="13">
        <name>Cu cation</name>
        <dbReference type="ChEBI" id="CHEBI:23378"/>
    </cofactor>
    <text evidence="13">Binds a copper A center.</text>
</comment>
<dbReference type="InterPro" id="IPR001505">
    <property type="entry name" value="Copper_CuA"/>
</dbReference>
<dbReference type="InterPro" id="IPR045187">
    <property type="entry name" value="CcO_II"/>
</dbReference>
<dbReference type="NCBIfam" id="TIGR02866">
    <property type="entry name" value="CoxB"/>
    <property type="match status" value="1"/>
</dbReference>
<dbReference type="InterPro" id="IPR002429">
    <property type="entry name" value="CcO_II-like_C"/>
</dbReference>
<dbReference type="PANTHER" id="PTHR22888">
    <property type="entry name" value="CYTOCHROME C OXIDASE, SUBUNIT II"/>
    <property type="match status" value="1"/>
</dbReference>
<evidence type="ECO:0000259" key="17">
    <source>
        <dbReference type="PROSITE" id="PS50857"/>
    </source>
</evidence>
<evidence type="ECO:0000259" key="18">
    <source>
        <dbReference type="PROSITE" id="PS50999"/>
    </source>
</evidence>
<feature type="region of interest" description="Disordered" evidence="14">
    <location>
        <begin position="319"/>
        <end position="355"/>
    </location>
</feature>
<evidence type="ECO:0000256" key="10">
    <source>
        <dbReference type="ARBA" id="ARBA00023008"/>
    </source>
</evidence>
<dbReference type="InterPro" id="IPR011759">
    <property type="entry name" value="Cyt_c_oxidase_su2_TM_dom"/>
</dbReference>
<dbReference type="Proteomes" id="UP001197214">
    <property type="component" value="Unassembled WGS sequence"/>
</dbReference>
<feature type="domain" description="Cytochrome oxidase subunit II copper A binding" evidence="17">
    <location>
        <begin position="175"/>
        <end position="317"/>
    </location>
</feature>
<comment type="function">
    <text evidence="13">Subunits I and II form the functional core of the enzyme complex. Electrons originating in cytochrome c are transferred via heme a and Cu(A) to the binuclear center formed by heme a3 and Cu(B).</text>
</comment>
<evidence type="ECO:0000313" key="19">
    <source>
        <dbReference type="EMBL" id="MBW4331070.1"/>
    </source>
</evidence>
<gene>
    <name evidence="19" type="primary">coxB</name>
    <name evidence="19" type="ORF">KY084_09315</name>
</gene>
<evidence type="ECO:0000256" key="5">
    <source>
        <dbReference type="ARBA" id="ARBA00022692"/>
    </source>
</evidence>
<feature type="domain" description="Cytochrome oxidase subunit II transmembrane region profile" evidence="18">
    <location>
        <begin position="77"/>
        <end position="173"/>
    </location>
</feature>
<keyword evidence="20" id="KW-1185">Reference proteome</keyword>
<dbReference type="PROSITE" id="PS00078">
    <property type="entry name" value="COX2"/>
    <property type="match status" value="1"/>
</dbReference>
<dbReference type="InterPro" id="IPR014222">
    <property type="entry name" value="Cyt_c_oxidase_su2"/>
</dbReference>
<keyword evidence="10 13" id="KW-0186">Copper</keyword>
<keyword evidence="9 15" id="KW-1133">Transmembrane helix</keyword>
<accession>A0ABS6XLH3</accession>
<dbReference type="PROSITE" id="PS50999">
    <property type="entry name" value="COX2_TM"/>
    <property type="match status" value="1"/>
</dbReference>
<keyword evidence="3 12" id="KW-0813">Transport</keyword>
<feature type="signal peptide" evidence="16">
    <location>
        <begin position="1"/>
        <end position="26"/>
    </location>
</feature>
<dbReference type="Pfam" id="PF00116">
    <property type="entry name" value="COX2"/>
    <property type="match status" value="1"/>
</dbReference>
<dbReference type="PANTHER" id="PTHR22888:SF9">
    <property type="entry name" value="CYTOCHROME C OXIDASE SUBUNIT 2"/>
    <property type="match status" value="1"/>
</dbReference>
<evidence type="ECO:0000256" key="4">
    <source>
        <dbReference type="ARBA" id="ARBA00022660"/>
    </source>
</evidence>
<comment type="catalytic activity">
    <reaction evidence="13">
        <text>4 Fe(II)-[cytochrome c] + O2 + 8 H(+)(in) = 4 Fe(III)-[cytochrome c] + 2 H2O + 4 H(+)(out)</text>
        <dbReference type="Rhea" id="RHEA:11436"/>
        <dbReference type="Rhea" id="RHEA-COMP:10350"/>
        <dbReference type="Rhea" id="RHEA-COMP:14399"/>
        <dbReference type="ChEBI" id="CHEBI:15377"/>
        <dbReference type="ChEBI" id="CHEBI:15378"/>
        <dbReference type="ChEBI" id="CHEBI:15379"/>
        <dbReference type="ChEBI" id="CHEBI:29033"/>
        <dbReference type="ChEBI" id="CHEBI:29034"/>
        <dbReference type="EC" id="7.1.1.9"/>
    </reaction>
</comment>
<organism evidence="19 20">
    <name type="scientific">Stakelama flava</name>
    <dbReference type="NCBI Taxonomy" id="2860338"/>
    <lineage>
        <taxon>Bacteria</taxon>
        <taxon>Pseudomonadati</taxon>
        <taxon>Pseudomonadota</taxon>
        <taxon>Alphaproteobacteria</taxon>
        <taxon>Sphingomonadales</taxon>
        <taxon>Sphingomonadaceae</taxon>
        <taxon>Stakelama</taxon>
    </lineage>
</organism>
<keyword evidence="4 12" id="KW-0679">Respiratory chain</keyword>
<keyword evidence="16" id="KW-0732">Signal</keyword>
<dbReference type="InterPro" id="IPR034210">
    <property type="entry name" value="CcO_II_C"/>
</dbReference>
<evidence type="ECO:0000313" key="20">
    <source>
        <dbReference type="Proteomes" id="UP001197214"/>
    </source>
</evidence>
<evidence type="ECO:0000256" key="1">
    <source>
        <dbReference type="ARBA" id="ARBA00004141"/>
    </source>
</evidence>
<keyword evidence="6 13" id="KW-0479">Metal-binding</keyword>
<dbReference type="EMBL" id="JAHWZX010000007">
    <property type="protein sequence ID" value="MBW4331070.1"/>
    <property type="molecule type" value="Genomic_DNA"/>
</dbReference>
<evidence type="ECO:0000256" key="15">
    <source>
        <dbReference type="SAM" id="Phobius"/>
    </source>
</evidence>
<evidence type="ECO:0000256" key="11">
    <source>
        <dbReference type="ARBA" id="ARBA00023136"/>
    </source>
</evidence>
<proteinExistence type="inferred from homology"/>
<comment type="caution">
    <text evidence="19">The sequence shown here is derived from an EMBL/GenBank/DDBJ whole genome shotgun (WGS) entry which is preliminary data.</text>
</comment>
<evidence type="ECO:0000256" key="2">
    <source>
        <dbReference type="ARBA" id="ARBA00007866"/>
    </source>
</evidence>
<evidence type="ECO:0000256" key="3">
    <source>
        <dbReference type="ARBA" id="ARBA00022448"/>
    </source>
</evidence>
<dbReference type="Pfam" id="PF02790">
    <property type="entry name" value="COX2_TM"/>
    <property type="match status" value="1"/>
</dbReference>
<dbReference type="PROSITE" id="PS50857">
    <property type="entry name" value="COX2_CUA"/>
    <property type="match status" value="1"/>
</dbReference>
<dbReference type="EC" id="7.1.1.9" evidence="13"/>
<comment type="similarity">
    <text evidence="2 12">Belongs to the cytochrome c oxidase subunit 2 family.</text>
</comment>
<keyword evidence="7" id="KW-1278">Translocase</keyword>
<evidence type="ECO:0000256" key="9">
    <source>
        <dbReference type="ARBA" id="ARBA00022989"/>
    </source>
</evidence>
<evidence type="ECO:0000256" key="13">
    <source>
        <dbReference type="RuleBase" id="RU004024"/>
    </source>
</evidence>
<feature type="transmembrane region" description="Helical" evidence="15">
    <location>
        <begin position="103"/>
        <end position="124"/>
    </location>
</feature>
<evidence type="ECO:0000256" key="8">
    <source>
        <dbReference type="ARBA" id="ARBA00022982"/>
    </source>
</evidence>
<name>A0ABS6XLH3_9SPHN</name>
<evidence type="ECO:0000256" key="7">
    <source>
        <dbReference type="ARBA" id="ARBA00022967"/>
    </source>
</evidence>
<evidence type="ECO:0000256" key="6">
    <source>
        <dbReference type="ARBA" id="ARBA00022723"/>
    </source>
</evidence>
<sequence length="378" mass="40100">MRITGLKTIVFAAGLALAGVGGTVHAQEAPQPQGGTANAQMQAQAGNDTVTAAAALPDPTLNPDGSQKITASAGIGHPTDGVFGLQEQVTDTGIEAHNFHNHILMPIITAISVFVLILLLIVVVRFRRSANPEPSRTSHNTFIEVVWTVVPVLILVFIAVPSIRLLAHQYKPAPDNAVTLKAIGSQWYWSYEYPDNGDIQFTSNMLKEKDQVAAGQRARTDGDGPRLLAVDNRVVLPVGRPIRLITTATDVIHSWAMPAFWIKLDAIPGRLNEKTFTINKPGLYFGQCSELCGARHAFMPIVVEAVPEAEFAQWVRAKGGTMPSDENAPSTATPAQPGADTIDDTATPAGESGIVTPDVNVIDASANAAVTTQPATGN</sequence>
<feature type="chain" id="PRO_5046544639" description="Cytochrome c oxidase subunit 2" evidence="16">
    <location>
        <begin position="27"/>
        <end position="378"/>
    </location>
</feature>
<dbReference type="RefSeq" id="WP_219238250.1">
    <property type="nucleotide sequence ID" value="NZ_JAHWZX010000007.1"/>
</dbReference>
<keyword evidence="5 12" id="KW-0812">Transmembrane</keyword>
<keyword evidence="11 15" id="KW-0472">Membrane</keyword>
<dbReference type="CDD" id="cd13912">
    <property type="entry name" value="CcO_II_C"/>
    <property type="match status" value="1"/>
</dbReference>
<evidence type="ECO:0000256" key="14">
    <source>
        <dbReference type="SAM" id="MobiDB-lite"/>
    </source>
</evidence>
<feature type="transmembrane region" description="Helical" evidence="15">
    <location>
        <begin position="145"/>
        <end position="167"/>
    </location>
</feature>
<evidence type="ECO:0000256" key="12">
    <source>
        <dbReference type="RuleBase" id="RU000456"/>
    </source>
</evidence>
<keyword evidence="8 12" id="KW-0249">Electron transport</keyword>
<reference evidence="19 20" key="1">
    <citation type="submission" date="2021-07" db="EMBL/GenBank/DDBJ databases">
        <title>Stakelama flava sp. nov., a novel endophytic bacterium isolated from branch of Kandelia candel.</title>
        <authorList>
            <person name="Tuo L."/>
        </authorList>
    </citation>
    <scope>NUCLEOTIDE SEQUENCE [LARGE SCALE GENOMIC DNA]</scope>
    <source>
        <strain evidence="19 20">CBK3Z-3</strain>
    </source>
</reference>
<evidence type="ECO:0000256" key="16">
    <source>
        <dbReference type="SAM" id="SignalP"/>
    </source>
</evidence>